<keyword evidence="3" id="KW-0808">Transferase</keyword>
<dbReference type="PANTHER" id="PTHR42933:SF1">
    <property type="entry name" value="SITE-SPECIFIC DNA-METHYLTRANSFERASE (ADENINE-SPECIFIC)"/>
    <property type="match status" value="1"/>
</dbReference>
<evidence type="ECO:0000256" key="4">
    <source>
        <dbReference type="ARBA" id="ARBA00022691"/>
    </source>
</evidence>
<evidence type="ECO:0000313" key="7">
    <source>
        <dbReference type="EMBL" id="EJC26322.1"/>
    </source>
</evidence>
<dbReference type="GO" id="GO:0009307">
    <property type="term" value="P:DNA restriction-modification system"/>
    <property type="evidence" value="ECO:0007669"/>
    <property type="project" value="UniProtKB-KW"/>
</dbReference>
<dbReference type="PATRIC" id="fig|992106.3.peg.1466"/>
<proteinExistence type="predicted"/>
<comment type="catalytic activity">
    <reaction evidence="6">
        <text>a 2'-deoxyadenosine in DNA + S-adenosyl-L-methionine = an N(6)-methyl-2'-deoxyadenosine in DNA + S-adenosyl-L-homocysteine + H(+)</text>
        <dbReference type="Rhea" id="RHEA:15197"/>
        <dbReference type="Rhea" id="RHEA-COMP:12418"/>
        <dbReference type="Rhea" id="RHEA-COMP:12419"/>
        <dbReference type="ChEBI" id="CHEBI:15378"/>
        <dbReference type="ChEBI" id="CHEBI:57856"/>
        <dbReference type="ChEBI" id="CHEBI:59789"/>
        <dbReference type="ChEBI" id="CHEBI:90615"/>
        <dbReference type="ChEBI" id="CHEBI:90616"/>
        <dbReference type="EC" id="2.1.1.72"/>
    </reaction>
</comment>
<reference evidence="7 8" key="1">
    <citation type="submission" date="2012-05" db="EMBL/GenBank/DDBJ databases">
        <title>Genome sequence of Helicobacter pylori Hp P-11b.</title>
        <authorList>
            <person name="Blanchard T.G."/>
            <person name="Czinn S.J."/>
            <person name="McCracken C."/>
            <person name="Abolude K."/>
            <person name="Maroo A."/>
            <person name="Santana-Cruz I."/>
            <person name="Tallon L.J."/>
            <person name="Ficke F.W.F."/>
        </authorList>
    </citation>
    <scope>NUCLEOTIDE SEQUENCE [LARGE SCALE GENOMIC DNA]</scope>
    <source>
        <strain evidence="7 8">Hp P-11b</strain>
    </source>
</reference>
<dbReference type="SUPFAM" id="SSF53335">
    <property type="entry name" value="S-adenosyl-L-methionine-dependent methyltransferases"/>
    <property type="match status" value="1"/>
</dbReference>
<dbReference type="InterPro" id="IPR029063">
    <property type="entry name" value="SAM-dependent_MTases_sf"/>
</dbReference>
<protein>
    <recommendedName>
        <fullName evidence="1">site-specific DNA-methyltransferase (adenine-specific)</fullName>
        <ecNumber evidence="1">2.1.1.72</ecNumber>
    </recommendedName>
</protein>
<gene>
    <name evidence="7" type="ORF">HPHPP11B_1516</name>
</gene>
<evidence type="ECO:0000256" key="5">
    <source>
        <dbReference type="ARBA" id="ARBA00022747"/>
    </source>
</evidence>
<evidence type="ECO:0000256" key="1">
    <source>
        <dbReference type="ARBA" id="ARBA00011900"/>
    </source>
</evidence>
<dbReference type="GO" id="GO:0009007">
    <property type="term" value="F:site-specific DNA-methyltransferase (adenine-specific) activity"/>
    <property type="evidence" value="ECO:0007669"/>
    <property type="project" value="UniProtKB-EC"/>
</dbReference>
<accession>I9Y5R6</accession>
<dbReference type="GO" id="GO:0032259">
    <property type="term" value="P:methylation"/>
    <property type="evidence" value="ECO:0007669"/>
    <property type="project" value="UniProtKB-KW"/>
</dbReference>
<dbReference type="EMBL" id="AKQH01000009">
    <property type="protein sequence ID" value="EJC26322.1"/>
    <property type="molecule type" value="Genomic_DNA"/>
</dbReference>
<organism evidence="7 8">
    <name type="scientific">Helicobacter pylori Hp P-11b</name>
    <dbReference type="NCBI Taxonomy" id="992106"/>
    <lineage>
        <taxon>Bacteria</taxon>
        <taxon>Pseudomonadati</taxon>
        <taxon>Campylobacterota</taxon>
        <taxon>Epsilonproteobacteria</taxon>
        <taxon>Campylobacterales</taxon>
        <taxon>Helicobacteraceae</taxon>
        <taxon>Helicobacter</taxon>
    </lineage>
</organism>
<dbReference type="InterPro" id="IPR051537">
    <property type="entry name" value="DNA_Adenine_Mtase"/>
</dbReference>
<evidence type="ECO:0000313" key="8">
    <source>
        <dbReference type="Proteomes" id="UP000005601"/>
    </source>
</evidence>
<name>I9Y5R6_HELPX</name>
<dbReference type="EC" id="2.1.1.72" evidence="1"/>
<evidence type="ECO:0000256" key="3">
    <source>
        <dbReference type="ARBA" id="ARBA00022679"/>
    </source>
</evidence>
<evidence type="ECO:0000256" key="2">
    <source>
        <dbReference type="ARBA" id="ARBA00022603"/>
    </source>
</evidence>
<sequence>MEILKKHSLLASIKMPTDLFMPQAGVQTSVYIFKAHEPHDYEKPVKFIDFRNDGFKRTKRGLNETSNPTKRYEEIIKIYKAGLNAKVSKELWGALETIYIEDFIAKPRENKHAKDFNFEAHQKNETKPELKDFKRTIADYLSYEVGLILKNQTPPK</sequence>
<keyword evidence="4" id="KW-0949">S-adenosyl-L-methionine</keyword>
<evidence type="ECO:0000256" key="6">
    <source>
        <dbReference type="ARBA" id="ARBA00047942"/>
    </source>
</evidence>
<keyword evidence="5" id="KW-0680">Restriction system</keyword>
<dbReference type="PANTHER" id="PTHR42933">
    <property type="entry name" value="SLR6095 PROTEIN"/>
    <property type="match status" value="1"/>
</dbReference>
<dbReference type="AlphaFoldDB" id="I9Y5R6"/>
<keyword evidence="2 7" id="KW-0489">Methyltransferase</keyword>
<dbReference type="Gene3D" id="3.40.50.150">
    <property type="entry name" value="Vaccinia Virus protein VP39"/>
    <property type="match status" value="1"/>
</dbReference>
<comment type="caution">
    <text evidence="7">The sequence shown here is derived from an EMBL/GenBank/DDBJ whole genome shotgun (WGS) entry which is preliminary data.</text>
</comment>
<dbReference type="Proteomes" id="UP000005601">
    <property type="component" value="Unassembled WGS sequence"/>
</dbReference>